<dbReference type="EMBL" id="JAAARO010000013">
    <property type="protein sequence ID" value="KAF5738405.1"/>
    <property type="molecule type" value="Genomic_DNA"/>
</dbReference>
<dbReference type="FunCoup" id="A0A7J7CWA2">
    <property type="interactions" value="4"/>
</dbReference>
<dbReference type="PROSITE" id="PS50811">
    <property type="entry name" value="WRKY"/>
    <property type="match status" value="1"/>
</dbReference>
<protein>
    <submittedName>
        <fullName evidence="8">WRKY transcription factor 55</fullName>
    </submittedName>
</protein>
<dbReference type="InParanoid" id="A0A7J7CWA2"/>
<accession>A0A7J7CWA2</accession>
<evidence type="ECO:0000256" key="1">
    <source>
        <dbReference type="ARBA" id="ARBA00004123"/>
    </source>
</evidence>
<feature type="region of interest" description="Disordered" evidence="6">
    <location>
        <begin position="298"/>
        <end position="321"/>
    </location>
</feature>
<dbReference type="Proteomes" id="UP000593562">
    <property type="component" value="Unassembled WGS sequence"/>
</dbReference>
<comment type="caution">
    <text evidence="8">The sequence shown here is derived from an EMBL/GenBank/DDBJ whole genome shotgun (WGS) entry which is preliminary data.</text>
</comment>
<organism evidence="8 9">
    <name type="scientific">Tripterygium wilfordii</name>
    <name type="common">Thunder God vine</name>
    <dbReference type="NCBI Taxonomy" id="458696"/>
    <lineage>
        <taxon>Eukaryota</taxon>
        <taxon>Viridiplantae</taxon>
        <taxon>Streptophyta</taxon>
        <taxon>Embryophyta</taxon>
        <taxon>Tracheophyta</taxon>
        <taxon>Spermatophyta</taxon>
        <taxon>Magnoliopsida</taxon>
        <taxon>eudicotyledons</taxon>
        <taxon>Gunneridae</taxon>
        <taxon>Pentapetalae</taxon>
        <taxon>rosids</taxon>
        <taxon>fabids</taxon>
        <taxon>Celastrales</taxon>
        <taxon>Celastraceae</taxon>
        <taxon>Tripterygium</taxon>
    </lineage>
</organism>
<keyword evidence="9" id="KW-1185">Reference proteome</keyword>
<dbReference type="SUPFAM" id="SSF118290">
    <property type="entry name" value="WRKY DNA-binding domain"/>
    <property type="match status" value="1"/>
</dbReference>
<evidence type="ECO:0000256" key="6">
    <source>
        <dbReference type="SAM" id="MobiDB-lite"/>
    </source>
</evidence>
<dbReference type="InterPro" id="IPR044810">
    <property type="entry name" value="WRKY_plant"/>
</dbReference>
<keyword evidence="3" id="KW-0238">DNA-binding</keyword>
<evidence type="ECO:0000313" key="9">
    <source>
        <dbReference type="Proteomes" id="UP000593562"/>
    </source>
</evidence>
<keyword evidence="4" id="KW-0804">Transcription</keyword>
<keyword evidence="5" id="KW-0539">Nucleus</keyword>
<dbReference type="SMART" id="SM00774">
    <property type="entry name" value="WRKY"/>
    <property type="match status" value="1"/>
</dbReference>
<gene>
    <name evidence="8" type="ORF">HS088_TW13G01304</name>
</gene>
<dbReference type="Gene3D" id="2.20.25.80">
    <property type="entry name" value="WRKY domain"/>
    <property type="match status" value="1"/>
</dbReference>
<dbReference type="InterPro" id="IPR003657">
    <property type="entry name" value="WRKY_dom"/>
</dbReference>
<comment type="subcellular location">
    <subcellularLocation>
        <location evidence="1">Nucleus</location>
    </subcellularLocation>
</comment>
<dbReference type="InterPro" id="IPR036576">
    <property type="entry name" value="WRKY_dom_sf"/>
</dbReference>
<dbReference type="GO" id="GO:0043565">
    <property type="term" value="F:sequence-specific DNA binding"/>
    <property type="evidence" value="ECO:0007669"/>
    <property type="project" value="InterPro"/>
</dbReference>
<evidence type="ECO:0000256" key="2">
    <source>
        <dbReference type="ARBA" id="ARBA00023015"/>
    </source>
</evidence>
<dbReference type="GO" id="GO:0003700">
    <property type="term" value="F:DNA-binding transcription factor activity"/>
    <property type="evidence" value="ECO:0007669"/>
    <property type="project" value="InterPro"/>
</dbReference>
<name>A0A7J7CWA2_TRIWF</name>
<evidence type="ECO:0000313" key="8">
    <source>
        <dbReference type="EMBL" id="KAF5738405.1"/>
    </source>
</evidence>
<feature type="compositionally biased region" description="Low complexity" evidence="6">
    <location>
        <begin position="258"/>
        <end position="271"/>
    </location>
</feature>
<dbReference type="AlphaFoldDB" id="A0A7J7CWA2"/>
<reference evidence="8 9" key="1">
    <citation type="journal article" date="2020" name="Nat. Commun.">
        <title>Genome of Tripterygium wilfordii and identification of cytochrome P450 involved in triptolide biosynthesis.</title>
        <authorList>
            <person name="Tu L."/>
            <person name="Su P."/>
            <person name="Zhang Z."/>
            <person name="Gao L."/>
            <person name="Wang J."/>
            <person name="Hu T."/>
            <person name="Zhou J."/>
            <person name="Zhang Y."/>
            <person name="Zhao Y."/>
            <person name="Liu Y."/>
            <person name="Song Y."/>
            <person name="Tong Y."/>
            <person name="Lu Y."/>
            <person name="Yang J."/>
            <person name="Xu C."/>
            <person name="Jia M."/>
            <person name="Peters R.J."/>
            <person name="Huang L."/>
            <person name="Gao W."/>
        </authorList>
    </citation>
    <scope>NUCLEOTIDE SEQUENCE [LARGE SCALE GENOMIC DNA]</scope>
    <source>
        <strain evidence="9">cv. XIE 37</strain>
        <tissue evidence="8">Leaf</tissue>
    </source>
</reference>
<feature type="region of interest" description="Disordered" evidence="6">
    <location>
        <begin position="252"/>
        <end position="271"/>
    </location>
</feature>
<evidence type="ECO:0000256" key="5">
    <source>
        <dbReference type="ARBA" id="ARBA00023242"/>
    </source>
</evidence>
<dbReference type="GO" id="GO:0005634">
    <property type="term" value="C:nucleus"/>
    <property type="evidence" value="ECO:0007669"/>
    <property type="project" value="UniProtKB-SubCell"/>
</dbReference>
<dbReference type="Pfam" id="PF03106">
    <property type="entry name" value="WRKY"/>
    <property type="match status" value="1"/>
</dbReference>
<evidence type="ECO:0000256" key="4">
    <source>
        <dbReference type="ARBA" id="ARBA00023163"/>
    </source>
</evidence>
<evidence type="ECO:0000256" key="3">
    <source>
        <dbReference type="ARBA" id="ARBA00023125"/>
    </source>
</evidence>
<feature type="domain" description="WRKY" evidence="7">
    <location>
        <begin position="156"/>
        <end position="218"/>
    </location>
</feature>
<feature type="compositionally biased region" description="Basic and acidic residues" evidence="6">
    <location>
        <begin position="311"/>
        <end position="321"/>
    </location>
</feature>
<feature type="region of interest" description="Disordered" evidence="6">
    <location>
        <begin position="112"/>
        <end position="139"/>
    </location>
</feature>
<dbReference type="PANTHER" id="PTHR31282">
    <property type="entry name" value="WRKY TRANSCRIPTION FACTOR 21-RELATED"/>
    <property type="match status" value="1"/>
</dbReference>
<proteinExistence type="predicted"/>
<evidence type="ECO:0000259" key="7">
    <source>
        <dbReference type="PROSITE" id="PS50811"/>
    </source>
</evidence>
<dbReference type="OrthoDB" id="684963at2759"/>
<keyword evidence="2" id="KW-0805">Transcription regulation</keyword>
<sequence>MEEAISFIFQGCKLAQDLERNLQHYVSNNQLLPPPILMLSESCDEIIKMFVSAKERLISNPLPSSSYSPPPPQLFSVGHDASLHEWLRSAMAAGSGSSTSVQVPVTGTTQLDSGQLLFGSSPSSSQQRPRRRKDDVEKKTVRVAAPLIGNTDLPPEDGYTWRKYGQKEILGSRFPRGYYRCTHQKMYQCPAKRQVQRLDHDPYTFQVTYRGNHTCHMSSTAPSIAPPTHMAATSSGTHQLPSPPPWLEFNLGGGGSSSGSTMAATAGGSSGADIAAAGPSSYLVAEMADAMFNSGSSSTNSMEFLFPSPQDKWDPEDSKNN</sequence>